<evidence type="ECO:0000313" key="3">
    <source>
        <dbReference type="Proteomes" id="UP001528823"/>
    </source>
</evidence>
<dbReference type="InterPro" id="IPR051908">
    <property type="entry name" value="Ribosomal_N-acetyltransferase"/>
</dbReference>
<dbReference type="PANTHER" id="PTHR43441:SF12">
    <property type="entry name" value="RIBOSOMAL N-ACETYLTRANSFERASE YDAF-RELATED"/>
    <property type="match status" value="1"/>
</dbReference>
<dbReference type="InterPro" id="IPR016181">
    <property type="entry name" value="Acyl_CoA_acyltransferase"/>
</dbReference>
<evidence type="ECO:0000313" key="2">
    <source>
        <dbReference type="EMBL" id="MDE1461669.1"/>
    </source>
</evidence>
<feature type="domain" description="N-acetyltransferase" evidence="1">
    <location>
        <begin position="13"/>
        <end position="176"/>
    </location>
</feature>
<accession>A0ABT5U954</accession>
<name>A0ABT5U954_9GAMM</name>
<proteinExistence type="predicted"/>
<dbReference type="Proteomes" id="UP001528823">
    <property type="component" value="Unassembled WGS sequence"/>
</dbReference>
<dbReference type="PANTHER" id="PTHR43441">
    <property type="entry name" value="RIBOSOMAL-PROTEIN-SERINE ACETYLTRANSFERASE"/>
    <property type="match status" value="1"/>
</dbReference>
<reference evidence="2 3" key="1">
    <citation type="submission" date="2022-11" db="EMBL/GenBank/DDBJ databases">
        <title>Spartinivicinus poritis sp. nov., isolated from scleractinian coral Porites lutea.</title>
        <authorList>
            <person name="Zhang G."/>
            <person name="Cai L."/>
            <person name="Wei Q."/>
        </authorList>
    </citation>
    <scope>NUCLEOTIDE SEQUENCE [LARGE SCALE GENOMIC DNA]</scope>
    <source>
        <strain evidence="2 3">A2-2</strain>
    </source>
</reference>
<dbReference type="RefSeq" id="WP_274688031.1">
    <property type="nucleotide sequence ID" value="NZ_JAPMOU010000006.1"/>
</dbReference>
<dbReference type="SUPFAM" id="SSF55729">
    <property type="entry name" value="Acyl-CoA N-acyltransferases (Nat)"/>
    <property type="match status" value="1"/>
</dbReference>
<dbReference type="PROSITE" id="PS51186">
    <property type="entry name" value="GNAT"/>
    <property type="match status" value="1"/>
</dbReference>
<comment type="caution">
    <text evidence="2">The sequence shown here is derived from an EMBL/GenBank/DDBJ whole genome shotgun (WGS) entry which is preliminary data.</text>
</comment>
<organism evidence="2 3">
    <name type="scientific">Spartinivicinus poritis</name>
    <dbReference type="NCBI Taxonomy" id="2994640"/>
    <lineage>
        <taxon>Bacteria</taxon>
        <taxon>Pseudomonadati</taxon>
        <taxon>Pseudomonadota</taxon>
        <taxon>Gammaproteobacteria</taxon>
        <taxon>Oceanospirillales</taxon>
        <taxon>Zooshikellaceae</taxon>
        <taxon>Spartinivicinus</taxon>
    </lineage>
</organism>
<protein>
    <submittedName>
        <fullName evidence="2">GNAT family protein</fullName>
    </submittedName>
</protein>
<dbReference type="Gene3D" id="3.40.630.30">
    <property type="match status" value="1"/>
</dbReference>
<dbReference type="Pfam" id="PF13302">
    <property type="entry name" value="Acetyltransf_3"/>
    <property type="match status" value="1"/>
</dbReference>
<keyword evidence="3" id="KW-1185">Reference proteome</keyword>
<gene>
    <name evidence="2" type="ORF">ORQ98_06775</name>
</gene>
<dbReference type="CDD" id="cd04301">
    <property type="entry name" value="NAT_SF"/>
    <property type="match status" value="1"/>
</dbReference>
<dbReference type="EMBL" id="JAPMOU010000006">
    <property type="protein sequence ID" value="MDE1461669.1"/>
    <property type="molecule type" value="Genomic_DNA"/>
</dbReference>
<dbReference type="InterPro" id="IPR000182">
    <property type="entry name" value="GNAT_dom"/>
</dbReference>
<sequence length="178" mass="20325">MFILEVNETIKLELVHPAIAQQLYELVESNRAYLSEWLPWVSRTESVEDYESFIKQVLYDYAAGKKMACSILFEDKLVGVCGFNAIEPILKRAEIGYWIAAEYQGKGVVTQVCQKLIEIAFDYYNVDKVQISAAKENIKSRAVCERLGMNLEGIITNQENVNGKIVDHAIYGLHREQK</sequence>
<evidence type="ECO:0000259" key="1">
    <source>
        <dbReference type="PROSITE" id="PS51186"/>
    </source>
</evidence>